<dbReference type="AlphaFoldDB" id="A0A4S4NBU5"/>
<dbReference type="EMBL" id="SRKY01000002">
    <property type="protein sequence ID" value="THH36894.1"/>
    <property type="molecule type" value="Genomic_DNA"/>
</dbReference>
<dbReference type="InterPro" id="IPR003423">
    <property type="entry name" value="OMP_efflux"/>
</dbReference>
<accession>A0A4S4NBU5</accession>
<dbReference type="NCBIfam" id="TIGR01845">
    <property type="entry name" value="outer_NodT"/>
    <property type="match status" value="1"/>
</dbReference>
<keyword evidence="2" id="KW-0812">Transmembrane</keyword>
<protein>
    <submittedName>
        <fullName evidence="3">Efflux transporter outer membrane subunit</fullName>
    </submittedName>
</protein>
<keyword evidence="2" id="KW-0449">Lipoprotein</keyword>
<keyword evidence="2" id="KW-1134">Transmembrane beta strand</keyword>
<sequence length="484" mass="50553">MTEVSQAIAEHIPREFGCSTRLARRGFLMGSLASLAACNGVGPDYVPPTIALDSSFVEGGAQQAGDVAGQRWWTELHDKKLNDLVARGLAQNLSVTAAMQAVAEARANAKAVGVGNQISGGVSASVTGIDVSEDTFGIIPDQARSATLSAGTALAGVDRRREAALAGLEAAGLDVGTARLAYLSGIVGAYIDARYYQEVLELTRQSIANNRRILQIVERERAIGQAAELDVARTTAQLANVSARLPSLESAFLANVYGIAALLSESADPLLKTLQVGAPQPVARSSPRVGTPANLLRNRPDIRAAERRYAAAVAAIGIAEAQLYPTLALSGTISTSDTTDASIFGPSLSLPIFNRGALTARRNAAIATAEQAETAWRGAVLGAVREVQTAQSAYRLSGRRVSRLRDAVSATRKAFDLTERAYKDGAIQLLDLLSAELTLTEARTALAQALQQSASDWLALQIATGSGWAAGPNTLPAKAVASAE</sequence>
<comment type="caution">
    <text evidence="3">The sequence shown here is derived from an EMBL/GenBank/DDBJ whole genome shotgun (WGS) entry which is preliminary data.</text>
</comment>
<dbReference type="InterPro" id="IPR010131">
    <property type="entry name" value="MdtP/NodT-like"/>
</dbReference>
<proteinExistence type="inferred from homology"/>
<evidence type="ECO:0000256" key="1">
    <source>
        <dbReference type="ARBA" id="ARBA00007613"/>
    </source>
</evidence>
<dbReference type="Pfam" id="PF02321">
    <property type="entry name" value="OEP"/>
    <property type="match status" value="2"/>
</dbReference>
<dbReference type="GO" id="GO:0015562">
    <property type="term" value="F:efflux transmembrane transporter activity"/>
    <property type="evidence" value="ECO:0007669"/>
    <property type="project" value="InterPro"/>
</dbReference>
<dbReference type="Gene3D" id="1.20.1600.10">
    <property type="entry name" value="Outer membrane efflux proteins (OEP)"/>
    <property type="match status" value="1"/>
</dbReference>
<evidence type="ECO:0000313" key="4">
    <source>
        <dbReference type="Proteomes" id="UP000306602"/>
    </source>
</evidence>
<comment type="subcellular location">
    <subcellularLocation>
        <location evidence="2">Cell membrane</location>
        <topology evidence="2">Lipid-anchor</topology>
    </subcellularLocation>
</comment>
<dbReference type="PANTHER" id="PTHR30203:SF21">
    <property type="entry name" value="OUTER MEMBRANE COMPONENT OF MULTIDRUG EFFLUX PUMP-RELATED"/>
    <property type="match status" value="1"/>
</dbReference>
<comment type="similarity">
    <text evidence="1 2">Belongs to the outer membrane factor (OMF) (TC 1.B.17) family.</text>
</comment>
<dbReference type="Proteomes" id="UP000306602">
    <property type="component" value="Unassembled WGS sequence"/>
</dbReference>
<evidence type="ECO:0000313" key="3">
    <source>
        <dbReference type="EMBL" id="THH36894.1"/>
    </source>
</evidence>
<evidence type="ECO:0000256" key="2">
    <source>
        <dbReference type="RuleBase" id="RU362097"/>
    </source>
</evidence>
<name>A0A4S4NBU5_9RHOB</name>
<dbReference type="GO" id="GO:0005886">
    <property type="term" value="C:plasma membrane"/>
    <property type="evidence" value="ECO:0007669"/>
    <property type="project" value="UniProtKB-SubCell"/>
</dbReference>
<dbReference type="Gene3D" id="2.20.200.10">
    <property type="entry name" value="Outer membrane efflux proteins (OEP)"/>
    <property type="match status" value="1"/>
</dbReference>
<keyword evidence="4" id="KW-1185">Reference proteome</keyword>
<keyword evidence="2" id="KW-0564">Palmitate</keyword>
<dbReference type="SUPFAM" id="SSF56954">
    <property type="entry name" value="Outer membrane efflux proteins (OEP)"/>
    <property type="match status" value="1"/>
</dbReference>
<keyword evidence="2" id="KW-0472">Membrane</keyword>
<reference evidence="3 4" key="1">
    <citation type="submission" date="2019-04" db="EMBL/GenBank/DDBJ databases">
        <title>Shimia ponticola sp. nov., isolated from seawater.</title>
        <authorList>
            <person name="Kim Y.-O."/>
            <person name="Yoon J.-H."/>
        </authorList>
    </citation>
    <scope>NUCLEOTIDE SEQUENCE [LARGE SCALE GENOMIC DNA]</scope>
    <source>
        <strain evidence="3 4">MYP11</strain>
    </source>
</reference>
<gene>
    <name evidence="3" type="ORF">E4Z66_08100</name>
</gene>
<dbReference type="OrthoDB" id="7181739at2"/>
<dbReference type="PANTHER" id="PTHR30203">
    <property type="entry name" value="OUTER MEMBRANE CATION EFFLUX PROTEIN"/>
    <property type="match status" value="1"/>
</dbReference>
<organism evidence="3 4">
    <name type="scientific">Aliishimia ponticola</name>
    <dbReference type="NCBI Taxonomy" id="2499833"/>
    <lineage>
        <taxon>Bacteria</taxon>
        <taxon>Pseudomonadati</taxon>
        <taxon>Pseudomonadota</taxon>
        <taxon>Alphaproteobacteria</taxon>
        <taxon>Rhodobacterales</taxon>
        <taxon>Paracoccaceae</taxon>
        <taxon>Aliishimia</taxon>
    </lineage>
</organism>